<sequence length="283" mass="32286">MKHFYEAVQGQILYHYTSVEAAEAILQSNVLRLSEFSMMNDKSEYLYAKSKFIEAYQNREVWIEEVPRFLVNIKLITHEPATVMMIGCFTEDPDDAGLWDRYADGGKGCVLGLDAYWLAERAGIAIRRVSYDPDYLRDFVNAGLAMLQSRYEENPEDRDELAELATWFVLDLYAFKDPRFRSEMEIRISRLTITDSKAEYGLFDSGGNRSDGDETPALAVQQREGHYGPVRFVELPLWEESYRTAVKSVGFGPNVDPGMEARVKASASALGDITNWRSDLPLR</sequence>
<protein>
    <recommendedName>
        <fullName evidence="3">DUF2971 domain-containing protein</fullName>
    </recommendedName>
</protein>
<evidence type="ECO:0008006" key="3">
    <source>
        <dbReference type="Google" id="ProtNLM"/>
    </source>
</evidence>
<dbReference type="EMBL" id="JACYXJ010000001">
    <property type="protein sequence ID" value="MBD8875122.1"/>
    <property type="molecule type" value="Genomic_DNA"/>
</dbReference>
<evidence type="ECO:0000313" key="1">
    <source>
        <dbReference type="EMBL" id="MBD8875122.1"/>
    </source>
</evidence>
<reference evidence="1 2" key="1">
    <citation type="submission" date="2020-09" db="EMBL/GenBank/DDBJ databases">
        <title>The genome sequence of type strain Labrenzia polysiphoniae KACC 19711.</title>
        <authorList>
            <person name="Liu Y."/>
        </authorList>
    </citation>
    <scope>NUCLEOTIDE SEQUENCE [LARGE SCALE GENOMIC DNA]</scope>
    <source>
        <strain evidence="1 2">KACC 19711</strain>
    </source>
</reference>
<keyword evidence="2" id="KW-1185">Reference proteome</keyword>
<gene>
    <name evidence="1" type="ORF">IG617_02365</name>
</gene>
<proteinExistence type="predicted"/>
<evidence type="ECO:0000313" key="2">
    <source>
        <dbReference type="Proteomes" id="UP000615687"/>
    </source>
</evidence>
<comment type="caution">
    <text evidence="1">The sequence shown here is derived from an EMBL/GenBank/DDBJ whole genome shotgun (WGS) entry which is preliminary data.</text>
</comment>
<organism evidence="1 2">
    <name type="scientific">Roseibium polysiphoniae</name>
    <dbReference type="NCBI Taxonomy" id="2571221"/>
    <lineage>
        <taxon>Bacteria</taxon>
        <taxon>Pseudomonadati</taxon>
        <taxon>Pseudomonadota</taxon>
        <taxon>Alphaproteobacteria</taxon>
        <taxon>Hyphomicrobiales</taxon>
        <taxon>Stappiaceae</taxon>
        <taxon>Roseibium</taxon>
    </lineage>
</organism>
<name>A0ABR9C867_9HYPH</name>
<dbReference type="RefSeq" id="WP_192106940.1">
    <property type="nucleotide sequence ID" value="NZ_JACYXJ010000001.1"/>
</dbReference>
<accession>A0ABR9C867</accession>
<dbReference type="Proteomes" id="UP000615687">
    <property type="component" value="Unassembled WGS sequence"/>
</dbReference>